<reference evidence="1 2" key="1">
    <citation type="submission" date="2017-06" db="EMBL/GenBank/DDBJ databases">
        <title>Draft Genome Sequence of Natranaerobius trueperi halophilic, alkalithermophilic bacteria from soda lakes.</title>
        <authorList>
            <person name="Zhao B."/>
        </authorList>
    </citation>
    <scope>NUCLEOTIDE SEQUENCE [LARGE SCALE GENOMIC DNA]</scope>
    <source>
        <strain evidence="1 2">DSM 18760</strain>
    </source>
</reference>
<proteinExistence type="predicted"/>
<dbReference type="EMBL" id="NIQC01000011">
    <property type="protein sequence ID" value="OWZ83860.1"/>
    <property type="molecule type" value="Genomic_DNA"/>
</dbReference>
<comment type="caution">
    <text evidence="1">The sequence shown here is derived from an EMBL/GenBank/DDBJ whole genome shotgun (WGS) entry which is preliminary data.</text>
</comment>
<evidence type="ECO:0000313" key="2">
    <source>
        <dbReference type="Proteomes" id="UP000214588"/>
    </source>
</evidence>
<dbReference type="OrthoDB" id="4278026at2"/>
<evidence type="ECO:0000313" key="1">
    <source>
        <dbReference type="EMBL" id="OWZ83860.1"/>
    </source>
</evidence>
<accession>A0A226C0F7</accession>
<dbReference type="Proteomes" id="UP000214588">
    <property type="component" value="Unassembled WGS sequence"/>
</dbReference>
<keyword evidence="2" id="KW-1185">Reference proteome</keyword>
<evidence type="ECO:0008006" key="3">
    <source>
        <dbReference type="Google" id="ProtNLM"/>
    </source>
</evidence>
<dbReference type="RefSeq" id="WP_089023467.1">
    <property type="nucleotide sequence ID" value="NZ_NIQC01000011.1"/>
</dbReference>
<sequence>MPSAVKNQSIREAKSVYRRSKKIKRVPVLKKPVCIWNNQNYRIKENTVEFPVYINGKSKQSAVKVILTEYQQNLLKNKLGTLRITKKSNKWIAQVCVTVPEPKPKETDTVMGVDLGLKAPAVSVISGVL</sequence>
<organism evidence="1 2">
    <name type="scientific">Natranaerobius trueperi</name>
    <dbReference type="NCBI Taxonomy" id="759412"/>
    <lineage>
        <taxon>Bacteria</taxon>
        <taxon>Bacillati</taxon>
        <taxon>Bacillota</taxon>
        <taxon>Clostridia</taxon>
        <taxon>Natranaerobiales</taxon>
        <taxon>Natranaerobiaceae</taxon>
        <taxon>Natranaerobius</taxon>
    </lineage>
</organism>
<protein>
    <recommendedName>
        <fullName evidence="3">Transposase</fullName>
    </recommendedName>
</protein>
<name>A0A226C0F7_9FIRM</name>
<gene>
    <name evidence="1" type="ORF">CDO51_06390</name>
</gene>
<dbReference type="AlphaFoldDB" id="A0A226C0F7"/>